<evidence type="ECO:0000256" key="1">
    <source>
        <dbReference type="SAM" id="Phobius"/>
    </source>
</evidence>
<dbReference type="AlphaFoldDB" id="A0A382NW60"/>
<dbReference type="Pfam" id="PF00805">
    <property type="entry name" value="Pentapeptide"/>
    <property type="match status" value="1"/>
</dbReference>
<dbReference type="SUPFAM" id="SSF141571">
    <property type="entry name" value="Pentapeptide repeat-like"/>
    <property type="match status" value="1"/>
</dbReference>
<keyword evidence="1" id="KW-1133">Transmembrane helix</keyword>
<organism evidence="2">
    <name type="scientific">marine metagenome</name>
    <dbReference type="NCBI Taxonomy" id="408172"/>
    <lineage>
        <taxon>unclassified sequences</taxon>
        <taxon>metagenomes</taxon>
        <taxon>ecological metagenomes</taxon>
    </lineage>
</organism>
<keyword evidence="1" id="KW-0472">Membrane</keyword>
<evidence type="ECO:0008006" key="3">
    <source>
        <dbReference type="Google" id="ProtNLM"/>
    </source>
</evidence>
<evidence type="ECO:0000313" key="2">
    <source>
        <dbReference type="EMBL" id="SVC65359.1"/>
    </source>
</evidence>
<sequence>VRIVRILLILFGLALIGWYCYVELMWLVPSSFHFIYFNNLMESSISTVREEYLPVESGITGLIMILIGSGRIGVFMKNRDNVKDDNETSIEENLTAPKLLEDNFNTPKFLVDKLLKTNLSEANLSEANLSDTNFTGANLSKVNL</sequence>
<dbReference type="EMBL" id="UINC01103180">
    <property type="protein sequence ID" value="SVC65359.1"/>
    <property type="molecule type" value="Genomic_DNA"/>
</dbReference>
<reference evidence="2" key="1">
    <citation type="submission" date="2018-05" db="EMBL/GenBank/DDBJ databases">
        <authorList>
            <person name="Lanie J.A."/>
            <person name="Ng W.-L."/>
            <person name="Kazmierczak K.M."/>
            <person name="Andrzejewski T.M."/>
            <person name="Davidsen T.M."/>
            <person name="Wayne K.J."/>
            <person name="Tettelin H."/>
            <person name="Glass J.I."/>
            <person name="Rusch D."/>
            <person name="Podicherti R."/>
            <person name="Tsui H.-C.T."/>
            <person name="Winkler M.E."/>
        </authorList>
    </citation>
    <scope>NUCLEOTIDE SEQUENCE</scope>
</reference>
<proteinExistence type="predicted"/>
<keyword evidence="1" id="KW-0812">Transmembrane</keyword>
<feature type="non-terminal residue" evidence="2">
    <location>
        <position position="1"/>
    </location>
</feature>
<feature type="transmembrane region" description="Helical" evidence="1">
    <location>
        <begin position="52"/>
        <end position="74"/>
    </location>
</feature>
<gene>
    <name evidence="2" type="ORF">METZ01_LOCUS318213</name>
</gene>
<feature type="transmembrane region" description="Helical" evidence="1">
    <location>
        <begin position="7"/>
        <end position="32"/>
    </location>
</feature>
<accession>A0A382NW60</accession>
<feature type="non-terminal residue" evidence="2">
    <location>
        <position position="144"/>
    </location>
</feature>
<protein>
    <recommendedName>
        <fullName evidence="3">Pentapeptide repeat-containing protein</fullName>
    </recommendedName>
</protein>
<dbReference type="Gene3D" id="2.160.20.80">
    <property type="entry name" value="E3 ubiquitin-protein ligase SopA"/>
    <property type="match status" value="1"/>
</dbReference>
<name>A0A382NW60_9ZZZZ</name>
<dbReference type="InterPro" id="IPR001646">
    <property type="entry name" value="5peptide_repeat"/>
</dbReference>